<accession>A0A0F9IU91</accession>
<protein>
    <submittedName>
        <fullName evidence="1">Uncharacterized protein</fullName>
    </submittedName>
</protein>
<reference evidence="1" key="1">
    <citation type="journal article" date="2015" name="Nature">
        <title>Complex archaea that bridge the gap between prokaryotes and eukaryotes.</title>
        <authorList>
            <person name="Spang A."/>
            <person name="Saw J.H."/>
            <person name="Jorgensen S.L."/>
            <person name="Zaremba-Niedzwiedzka K."/>
            <person name="Martijn J."/>
            <person name="Lind A.E."/>
            <person name="van Eijk R."/>
            <person name="Schleper C."/>
            <person name="Guy L."/>
            <person name="Ettema T.J."/>
        </authorList>
    </citation>
    <scope>NUCLEOTIDE SEQUENCE</scope>
</reference>
<comment type="caution">
    <text evidence="1">The sequence shown here is derived from an EMBL/GenBank/DDBJ whole genome shotgun (WGS) entry which is preliminary data.</text>
</comment>
<gene>
    <name evidence="1" type="ORF">LCGC14_1537090</name>
</gene>
<evidence type="ECO:0000313" key="1">
    <source>
        <dbReference type="EMBL" id="KKM60903.1"/>
    </source>
</evidence>
<sequence length="97" mass="10166">MGLGTACKTTRLTSAGNIKASGGILYWLIATNPSSSIRHFTLHNATSGTSGEVHKFRIPVESTKVFSFDPPISMGTGIRIGAIEHNETVITGGYGGD</sequence>
<dbReference type="AlphaFoldDB" id="A0A0F9IU91"/>
<dbReference type="EMBL" id="LAZR01011587">
    <property type="protein sequence ID" value="KKM60903.1"/>
    <property type="molecule type" value="Genomic_DNA"/>
</dbReference>
<name>A0A0F9IU91_9ZZZZ</name>
<proteinExistence type="predicted"/>
<organism evidence="1">
    <name type="scientific">marine sediment metagenome</name>
    <dbReference type="NCBI Taxonomy" id="412755"/>
    <lineage>
        <taxon>unclassified sequences</taxon>
        <taxon>metagenomes</taxon>
        <taxon>ecological metagenomes</taxon>
    </lineage>
</organism>